<evidence type="ECO:0000313" key="5">
    <source>
        <dbReference type="WBParaSite" id="L893_g28714.t1"/>
    </source>
</evidence>
<keyword evidence="2" id="KW-0460">Magnesium</keyword>
<dbReference type="SUPFAM" id="SSF48576">
    <property type="entry name" value="Terpenoid synthases"/>
    <property type="match status" value="1"/>
</dbReference>
<evidence type="ECO:0000313" key="4">
    <source>
        <dbReference type="Proteomes" id="UP000095287"/>
    </source>
</evidence>
<sequence length="325" mass="37123">MENGGSCEAGAPVSDDILLAPYYYIRRMPGKQIRSELSRAFNYWLEIEEVKLNTIMELVEMLHNASLMVDDIEDSSVLRRGLPVTHNVYGIPATINAANYVYFMALSKCLQLGHPRAIEIFTEQMLELHRGQGKELHWRDTHTCPSESEYDLMVKQKTGGLFSLAVQLMQLFSTCTSDFVDLINNLAVYFQIRDDYINLTSTEYAKQKSFAEDLTEGKFSYPIISALTPGRDKNDEIITILRRRTTDNDVKKYCISLIEERGGFRSTEEKLVTVMADIERNIRALPKNPLLEFLVKKINIMADQGKNAQCNNGEDHVVQQKQPEH</sequence>
<keyword evidence="4" id="KW-1185">Reference proteome</keyword>
<proteinExistence type="inferred from homology"/>
<dbReference type="PROSITE" id="PS00723">
    <property type="entry name" value="POLYPRENYL_SYNTHASE_1"/>
    <property type="match status" value="1"/>
</dbReference>
<comment type="similarity">
    <text evidence="3">Belongs to the FPP/GGPP synthase family.</text>
</comment>
<evidence type="ECO:0000256" key="1">
    <source>
        <dbReference type="ARBA" id="ARBA00022723"/>
    </source>
</evidence>
<dbReference type="Pfam" id="PF00348">
    <property type="entry name" value="polyprenyl_synt"/>
    <property type="match status" value="1"/>
</dbReference>
<dbReference type="GO" id="GO:0046872">
    <property type="term" value="F:metal ion binding"/>
    <property type="evidence" value="ECO:0007669"/>
    <property type="project" value="UniProtKB-KW"/>
</dbReference>
<dbReference type="WBParaSite" id="L893_g28714.t1">
    <property type="protein sequence ID" value="L893_g28714.t1"/>
    <property type="gene ID" value="L893_g28714"/>
</dbReference>
<keyword evidence="1" id="KW-0479">Metal-binding</keyword>
<reference evidence="5" key="1">
    <citation type="submission" date="2016-11" db="UniProtKB">
        <authorList>
            <consortium name="WormBaseParasite"/>
        </authorList>
    </citation>
    <scope>IDENTIFICATION</scope>
</reference>
<evidence type="ECO:0000256" key="2">
    <source>
        <dbReference type="ARBA" id="ARBA00022842"/>
    </source>
</evidence>
<dbReference type="AlphaFoldDB" id="A0A1I7ZR54"/>
<dbReference type="PANTHER" id="PTHR12001:SF44">
    <property type="entry name" value="GERANYLGERANYL PYROPHOSPHATE SYNTHASE"/>
    <property type="match status" value="1"/>
</dbReference>
<organism evidence="4 5">
    <name type="scientific">Steinernema glaseri</name>
    <dbReference type="NCBI Taxonomy" id="37863"/>
    <lineage>
        <taxon>Eukaryota</taxon>
        <taxon>Metazoa</taxon>
        <taxon>Ecdysozoa</taxon>
        <taxon>Nematoda</taxon>
        <taxon>Chromadorea</taxon>
        <taxon>Rhabditida</taxon>
        <taxon>Tylenchina</taxon>
        <taxon>Panagrolaimomorpha</taxon>
        <taxon>Strongyloidoidea</taxon>
        <taxon>Steinernematidae</taxon>
        <taxon>Steinernema</taxon>
    </lineage>
</organism>
<keyword evidence="3" id="KW-0808">Transferase</keyword>
<dbReference type="GO" id="GO:0008299">
    <property type="term" value="P:isoprenoid biosynthetic process"/>
    <property type="evidence" value="ECO:0007669"/>
    <property type="project" value="InterPro"/>
</dbReference>
<dbReference type="SFLD" id="SFLDS00005">
    <property type="entry name" value="Isoprenoid_Synthase_Type_I"/>
    <property type="match status" value="1"/>
</dbReference>
<protein>
    <submittedName>
        <fullName evidence="5">Geranylgeranyl pyrophosphate synthase</fullName>
    </submittedName>
</protein>
<dbReference type="GO" id="GO:0042811">
    <property type="term" value="P:pheromone biosynthetic process"/>
    <property type="evidence" value="ECO:0007669"/>
    <property type="project" value="UniProtKB-ARBA"/>
</dbReference>
<dbReference type="Proteomes" id="UP000095287">
    <property type="component" value="Unplaced"/>
</dbReference>
<dbReference type="GO" id="GO:0004659">
    <property type="term" value="F:prenyltransferase activity"/>
    <property type="evidence" value="ECO:0007669"/>
    <property type="project" value="InterPro"/>
</dbReference>
<dbReference type="InterPro" id="IPR033749">
    <property type="entry name" value="Polyprenyl_synt_CS"/>
</dbReference>
<dbReference type="Gene3D" id="1.10.600.10">
    <property type="entry name" value="Farnesyl Diphosphate Synthase"/>
    <property type="match status" value="1"/>
</dbReference>
<accession>A0A1I7ZR54</accession>
<dbReference type="InterPro" id="IPR008949">
    <property type="entry name" value="Isoprenoid_synthase_dom_sf"/>
</dbReference>
<dbReference type="PANTHER" id="PTHR12001">
    <property type="entry name" value="GERANYLGERANYL PYROPHOSPHATE SYNTHASE"/>
    <property type="match status" value="1"/>
</dbReference>
<evidence type="ECO:0000256" key="3">
    <source>
        <dbReference type="RuleBase" id="RU004466"/>
    </source>
</evidence>
<dbReference type="InterPro" id="IPR000092">
    <property type="entry name" value="Polyprenyl_synt"/>
</dbReference>
<dbReference type="CDD" id="cd00685">
    <property type="entry name" value="Trans_IPPS_HT"/>
    <property type="match status" value="1"/>
</dbReference>
<name>A0A1I7ZR54_9BILA</name>